<dbReference type="InterPro" id="IPR007757">
    <property type="entry name" value="MT-A70-like"/>
</dbReference>
<proteinExistence type="inferred from homology"/>
<name>A0A1I8P838_STOCA</name>
<dbReference type="PANTHER" id="PTHR12829:SF4">
    <property type="entry name" value="N(6)-ADENINE-SPECIFIC METHYLTRANSFERASE METTL4"/>
    <property type="match status" value="1"/>
</dbReference>
<organism evidence="3 4">
    <name type="scientific">Stomoxys calcitrans</name>
    <name type="common">Stable fly</name>
    <name type="synonym">Conops calcitrans</name>
    <dbReference type="NCBI Taxonomy" id="35570"/>
    <lineage>
        <taxon>Eukaryota</taxon>
        <taxon>Metazoa</taxon>
        <taxon>Ecdysozoa</taxon>
        <taxon>Arthropoda</taxon>
        <taxon>Hexapoda</taxon>
        <taxon>Insecta</taxon>
        <taxon>Pterygota</taxon>
        <taxon>Neoptera</taxon>
        <taxon>Endopterygota</taxon>
        <taxon>Diptera</taxon>
        <taxon>Brachycera</taxon>
        <taxon>Muscomorpha</taxon>
        <taxon>Muscoidea</taxon>
        <taxon>Muscidae</taxon>
        <taxon>Stomoxys</taxon>
    </lineage>
</organism>
<dbReference type="PANTHER" id="PTHR12829">
    <property type="entry name" value="N6-ADENOSINE-METHYLTRANSFERASE"/>
    <property type="match status" value="1"/>
</dbReference>
<evidence type="ECO:0000313" key="3">
    <source>
        <dbReference type="EnsemblMetazoa" id="SCAU005705-PA"/>
    </source>
</evidence>
<evidence type="ECO:0000256" key="1">
    <source>
        <dbReference type="PROSITE-ProRule" id="PRU00489"/>
    </source>
</evidence>
<dbReference type="InterPro" id="IPR029063">
    <property type="entry name" value="SAM-dependent_MTases_sf"/>
</dbReference>
<dbReference type="GO" id="GO:0005634">
    <property type="term" value="C:nucleus"/>
    <property type="evidence" value="ECO:0007669"/>
    <property type="project" value="TreeGrafter"/>
</dbReference>
<reference evidence="3" key="1">
    <citation type="submission" date="2020-05" db="UniProtKB">
        <authorList>
            <consortium name="EnsemblMetazoa"/>
        </authorList>
    </citation>
    <scope>IDENTIFICATION</scope>
    <source>
        <strain evidence="3">USDA</strain>
    </source>
</reference>
<feature type="region of interest" description="Disordered" evidence="2">
    <location>
        <begin position="49"/>
        <end position="68"/>
    </location>
</feature>
<gene>
    <name evidence="3" type="primary">106083594</name>
</gene>
<comment type="similarity">
    <text evidence="1">Belongs to the MT-A70-like family.</text>
</comment>
<sequence>MKKIKMKNRLCLYLSHSELMENLHHEHLQTSDSQLYTYRPELFDFKSKTLEQPADKSDPTRSNKRKRKAREFVKNEEISKVNAELEPFLKEIQRIICSTHCVSLESISRLWEEPTEFPQFRGANSTSQFQTTAFNHNTYLIPPKCKFYNYNVNLLPELLPELEKYDIVIMDMPWRNKYIKRLKKVNQSMAYQMLSNDSLNEIPLQQMVHKHSLVVLWCTNSLQHQRAIMDNFLPSWNLKLVHCLKWFKFSTQGELISPVKTEGYKQPYETIYIACHQDRNMEEIKGLQDVDFIASIPSIIHSHKPPLINWLREYLNDPQDFKGLEIFARYLQPQFTSIGLEVIKLMDKRLYNAATRI</sequence>
<dbReference type="OrthoDB" id="61116at2759"/>
<keyword evidence="4" id="KW-1185">Reference proteome</keyword>
<dbReference type="Pfam" id="PF05063">
    <property type="entry name" value="MT-A70"/>
    <property type="match status" value="1"/>
</dbReference>
<dbReference type="EnsemblMetazoa" id="SCAU005705-RA">
    <property type="protein sequence ID" value="SCAU005705-PA"/>
    <property type="gene ID" value="SCAU005705"/>
</dbReference>
<feature type="compositionally biased region" description="Basic and acidic residues" evidence="2">
    <location>
        <begin position="49"/>
        <end position="61"/>
    </location>
</feature>
<dbReference type="STRING" id="35570.A0A1I8P838"/>
<dbReference type="GO" id="GO:0008168">
    <property type="term" value="F:methyltransferase activity"/>
    <property type="evidence" value="ECO:0007669"/>
    <property type="project" value="TreeGrafter"/>
</dbReference>
<accession>A0A1I8P838</accession>
<dbReference type="KEGG" id="scac:106083594"/>
<protein>
    <recommendedName>
        <fullName evidence="5">Methyltransferase-like protein 4</fullName>
    </recommendedName>
</protein>
<evidence type="ECO:0008006" key="5">
    <source>
        <dbReference type="Google" id="ProtNLM"/>
    </source>
</evidence>
<dbReference type="PROSITE" id="PS51143">
    <property type="entry name" value="MT_A70"/>
    <property type="match status" value="1"/>
</dbReference>
<evidence type="ECO:0000256" key="2">
    <source>
        <dbReference type="SAM" id="MobiDB-lite"/>
    </source>
</evidence>
<dbReference type="Proteomes" id="UP000095300">
    <property type="component" value="Unassembled WGS sequence"/>
</dbReference>
<dbReference type="AlphaFoldDB" id="A0A1I8P838"/>
<dbReference type="SUPFAM" id="SSF53335">
    <property type="entry name" value="S-adenosyl-L-methionine-dependent methyltransferases"/>
    <property type="match status" value="1"/>
</dbReference>
<dbReference type="VEuPathDB" id="VectorBase:SCAU005705"/>
<evidence type="ECO:0000313" key="4">
    <source>
        <dbReference type="Proteomes" id="UP000095300"/>
    </source>
</evidence>